<dbReference type="InterPro" id="IPR001107">
    <property type="entry name" value="Band_7"/>
</dbReference>
<organism evidence="8 9">
    <name type="scientific">Inmirania thermothiophila</name>
    <dbReference type="NCBI Taxonomy" id="1750597"/>
    <lineage>
        <taxon>Bacteria</taxon>
        <taxon>Pseudomonadati</taxon>
        <taxon>Pseudomonadota</taxon>
        <taxon>Gammaproteobacteria</taxon>
        <taxon>Chromatiales</taxon>
        <taxon>Ectothiorhodospiraceae</taxon>
        <taxon>Inmirania</taxon>
    </lineage>
</organism>
<dbReference type="GO" id="GO:0016020">
    <property type="term" value="C:membrane"/>
    <property type="evidence" value="ECO:0007669"/>
    <property type="project" value="UniProtKB-SubCell"/>
</dbReference>
<dbReference type="PANTHER" id="PTHR42911:SF1">
    <property type="entry name" value="MODULATOR OF FTSH PROTEASE HFLC"/>
    <property type="match status" value="1"/>
</dbReference>
<dbReference type="SUPFAM" id="SSF117892">
    <property type="entry name" value="Band 7/SPFH domain"/>
    <property type="match status" value="1"/>
</dbReference>
<dbReference type="GO" id="GO:0006508">
    <property type="term" value="P:proteolysis"/>
    <property type="evidence" value="ECO:0007669"/>
    <property type="project" value="UniProtKB-KW"/>
</dbReference>
<evidence type="ECO:0000256" key="6">
    <source>
        <dbReference type="PIRNR" id="PIRNR005651"/>
    </source>
</evidence>
<evidence type="ECO:0000313" key="8">
    <source>
        <dbReference type="EMBL" id="ROR32032.1"/>
    </source>
</evidence>
<dbReference type="InterPro" id="IPR036013">
    <property type="entry name" value="Band_7/SPFH_dom_sf"/>
</dbReference>
<dbReference type="InterPro" id="IPR001972">
    <property type="entry name" value="Stomatin_HflK_fam"/>
</dbReference>
<dbReference type="EMBL" id="RJVI01000002">
    <property type="protein sequence ID" value="ROR32032.1"/>
    <property type="molecule type" value="Genomic_DNA"/>
</dbReference>
<keyword evidence="8" id="KW-0378">Hydrolase</keyword>
<evidence type="ECO:0000256" key="5">
    <source>
        <dbReference type="ARBA" id="ARBA00023136"/>
    </source>
</evidence>
<feature type="domain" description="Band 7" evidence="7">
    <location>
        <begin position="21"/>
        <end position="184"/>
    </location>
</feature>
<dbReference type="Gene3D" id="3.30.479.30">
    <property type="entry name" value="Band 7 domain"/>
    <property type="match status" value="1"/>
</dbReference>
<dbReference type="NCBIfam" id="TIGR01932">
    <property type="entry name" value="hflC"/>
    <property type="match status" value="1"/>
</dbReference>
<comment type="similarity">
    <text evidence="2 6">Belongs to the band 7/mec-2 family. HflC subfamily.</text>
</comment>
<evidence type="ECO:0000313" key="9">
    <source>
        <dbReference type="Proteomes" id="UP000276634"/>
    </source>
</evidence>
<dbReference type="SMART" id="SM00244">
    <property type="entry name" value="PHB"/>
    <property type="match status" value="1"/>
</dbReference>
<dbReference type="CDD" id="cd03405">
    <property type="entry name" value="SPFH_HflC"/>
    <property type="match status" value="1"/>
</dbReference>
<dbReference type="OrthoDB" id="9812991at2"/>
<keyword evidence="3" id="KW-0812">Transmembrane</keyword>
<dbReference type="PANTHER" id="PTHR42911">
    <property type="entry name" value="MODULATOR OF FTSH PROTEASE HFLC"/>
    <property type="match status" value="1"/>
</dbReference>
<comment type="function">
    <text evidence="6">HflC and HflK could regulate a protease.</text>
</comment>
<sequence>MARIQSLGVAAVLALVATVWFAAFTVDERERAILFQLGEIVRTDFSPGLHFKIPVVQNVRKFDARIQTLDAKPERFLTVEKKNVIVDAFVKWRIRDVGRYYTAVAGDAFQAGLRLDQLIKDGLRSEFSKRTIQEVVSGERAQVMSIITENANREAAKMGIEIVDVRIKRVDLPPEVSSSVFRRMESERARVAREFRSRGAEAAERIRADADRQRTIILAEAFRDAEAIRGEGDAEAARIYAEAFGEDPEFYALYRSLAAYRRIFRDERDVLVLKPDSDFFRYFGDSLGGAGGR</sequence>
<evidence type="ECO:0000256" key="2">
    <source>
        <dbReference type="ARBA" id="ARBA00007862"/>
    </source>
</evidence>
<dbReference type="RefSeq" id="WP_123401012.1">
    <property type="nucleotide sequence ID" value="NZ_RJVI01000002.1"/>
</dbReference>
<dbReference type="PIRSF" id="PIRSF005651">
    <property type="entry name" value="HflC"/>
    <property type="match status" value="1"/>
</dbReference>
<proteinExistence type="inferred from homology"/>
<keyword evidence="9" id="KW-1185">Reference proteome</keyword>
<evidence type="ECO:0000259" key="7">
    <source>
        <dbReference type="SMART" id="SM00244"/>
    </source>
</evidence>
<evidence type="ECO:0000256" key="4">
    <source>
        <dbReference type="ARBA" id="ARBA00022989"/>
    </source>
</evidence>
<keyword evidence="4" id="KW-1133">Transmembrane helix</keyword>
<reference evidence="8 9" key="1">
    <citation type="submission" date="2018-11" db="EMBL/GenBank/DDBJ databases">
        <title>Genomic Encyclopedia of Type Strains, Phase IV (KMG-IV): sequencing the most valuable type-strain genomes for metagenomic binning, comparative biology and taxonomic classification.</title>
        <authorList>
            <person name="Goeker M."/>
        </authorList>
    </citation>
    <scope>NUCLEOTIDE SEQUENCE [LARGE SCALE GENOMIC DNA]</scope>
    <source>
        <strain evidence="8 9">DSM 100275</strain>
    </source>
</reference>
<accession>A0A3N1Y383</accession>
<protein>
    <recommendedName>
        <fullName evidence="6">Protein HflC</fullName>
    </recommendedName>
</protein>
<name>A0A3N1Y383_9GAMM</name>
<comment type="caution">
    <text evidence="8">The sequence shown here is derived from an EMBL/GenBank/DDBJ whole genome shotgun (WGS) entry which is preliminary data.</text>
</comment>
<dbReference type="InterPro" id="IPR010200">
    <property type="entry name" value="HflC"/>
</dbReference>
<dbReference type="Proteomes" id="UP000276634">
    <property type="component" value="Unassembled WGS sequence"/>
</dbReference>
<dbReference type="GO" id="GO:0008233">
    <property type="term" value="F:peptidase activity"/>
    <property type="evidence" value="ECO:0007669"/>
    <property type="project" value="UniProtKB-KW"/>
</dbReference>
<keyword evidence="5" id="KW-0472">Membrane</keyword>
<dbReference type="Pfam" id="PF01145">
    <property type="entry name" value="Band_7"/>
    <property type="match status" value="1"/>
</dbReference>
<evidence type="ECO:0000256" key="1">
    <source>
        <dbReference type="ARBA" id="ARBA00004167"/>
    </source>
</evidence>
<gene>
    <name evidence="8" type="ORF">EDC57_1218</name>
</gene>
<evidence type="ECO:0000256" key="3">
    <source>
        <dbReference type="ARBA" id="ARBA00022692"/>
    </source>
</evidence>
<keyword evidence="8" id="KW-0645">Protease</keyword>
<comment type="subcellular location">
    <subcellularLocation>
        <location evidence="1">Membrane</location>
        <topology evidence="1">Single-pass membrane protein</topology>
    </subcellularLocation>
</comment>
<dbReference type="AlphaFoldDB" id="A0A3N1Y383"/>
<dbReference type="PRINTS" id="PR00721">
    <property type="entry name" value="STOMATIN"/>
</dbReference>